<accession>A0A549TG69</accession>
<keyword evidence="2" id="KW-1185">Reference proteome</keyword>
<name>A0A549TG69_9HYPH</name>
<protein>
    <submittedName>
        <fullName evidence="1">Uncharacterized protein</fullName>
    </submittedName>
</protein>
<organism evidence="1 2">
    <name type="scientific">Rhizobium straminoryzae</name>
    <dbReference type="NCBI Taxonomy" id="1387186"/>
    <lineage>
        <taxon>Bacteria</taxon>
        <taxon>Pseudomonadati</taxon>
        <taxon>Pseudomonadota</taxon>
        <taxon>Alphaproteobacteria</taxon>
        <taxon>Hyphomicrobiales</taxon>
        <taxon>Rhizobiaceae</taxon>
        <taxon>Rhizobium/Agrobacterium group</taxon>
        <taxon>Rhizobium</taxon>
    </lineage>
</organism>
<dbReference type="AlphaFoldDB" id="A0A549TG69"/>
<dbReference type="RefSeq" id="WP_142881071.1">
    <property type="nucleotide sequence ID" value="NZ_VJMG01000009.1"/>
</dbReference>
<dbReference type="Proteomes" id="UP000316801">
    <property type="component" value="Unassembled WGS sequence"/>
</dbReference>
<gene>
    <name evidence="1" type="ORF">FNA46_04105</name>
</gene>
<proteinExistence type="predicted"/>
<dbReference type="EMBL" id="VJMG01000009">
    <property type="protein sequence ID" value="TRL41577.1"/>
    <property type="molecule type" value="Genomic_DNA"/>
</dbReference>
<evidence type="ECO:0000313" key="2">
    <source>
        <dbReference type="Proteomes" id="UP000316801"/>
    </source>
</evidence>
<sequence>MSLVVWAIIFGLVILTAYYTTSMAREREELDRHDPGLAILEFGRAYPTEAIRSLHETEDGNTIFVRLYDNKAGIMRNGGSHYACHLIQPDRSRVTPMSNGRGLAIDFLDAPTQSGSFVFSTAAEAAEVSLWLLGNYVTREQMPLDGVRGQGGSL</sequence>
<comment type="caution">
    <text evidence="1">The sequence shown here is derived from an EMBL/GenBank/DDBJ whole genome shotgun (WGS) entry which is preliminary data.</text>
</comment>
<reference evidence="1 2" key="1">
    <citation type="submission" date="2019-07" db="EMBL/GenBank/DDBJ databases">
        <title>Ln-dependent methylotrophs.</title>
        <authorList>
            <person name="Tani A."/>
        </authorList>
    </citation>
    <scope>NUCLEOTIDE SEQUENCE [LARGE SCALE GENOMIC DNA]</scope>
    <source>
        <strain evidence="1 2">SM12</strain>
    </source>
</reference>
<evidence type="ECO:0000313" key="1">
    <source>
        <dbReference type="EMBL" id="TRL41577.1"/>
    </source>
</evidence>